<dbReference type="EMBL" id="JAIQCV010000008">
    <property type="protein sequence ID" value="KAH1073606.1"/>
    <property type="molecule type" value="Genomic_DNA"/>
</dbReference>
<keyword evidence="2" id="KW-1185">Reference proteome</keyword>
<feature type="non-terminal residue" evidence="1">
    <location>
        <position position="1"/>
    </location>
</feature>
<feature type="non-terminal residue" evidence="1">
    <location>
        <position position="62"/>
    </location>
</feature>
<dbReference type="Proteomes" id="UP000828251">
    <property type="component" value="Unassembled WGS sequence"/>
</dbReference>
<proteinExistence type="predicted"/>
<evidence type="ECO:0000313" key="2">
    <source>
        <dbReference type="Proteomes" id="UP000828251"/>
    </source>
</evidence>
<protein>
    <submittedName>
        <fullName evidence="1">Uncharacterized protein</fullName>
    </submittedName>
</protein>
<evidence type="ECO:0000313" key="1">
    <source>
        <dbReference type="EMBL" id="KAH1073606.1"/>
    </source>
</evidence>
<gene>
    <name evidence="1" type="ORF">J1N35_025934</name>
</gene>
<organism evidence="1 2">
    <name type="scientific">Gossypium stocksii</name>
    <dbReference type="NCBI Taxonomy" id="47602"/>
    <lineage>
        <taxon>Eukaryota</taxon>
        <taxon>Viridiplantae</taxon>
        <taxon>Streptophyta</taxon>
        <taxon>Embryophyta</taxon>
        <taxon>Tracheophyta</taxon>
        <taxon>Spermatophyta</taxon>
        <taxon>Magnoliopsida</taxon>
        <taxon>eudicotyledons</taxon>
        <taxon>Gunneridae</taxon>
        <taxon>Pentapetalae</taxon>
        <taxon>rosids</taxon>
        <taxon>malvids</taxon>
        <taxon>Malvales</taxon>
        <taxon>Malvaceae</taxon>
        <taxon>Malvoideae</taxon>
        <taxon>Gossypium</taxon>
    </lineage>
</organism>
<sequence>RWSMGLMGSVATSTYVKGSLGFGIIARVFKENALCGPTIIKNYQFGVFLNDNVVESGFVFSE</sequence>
<comment type="caution">
    <text evidence="1">The sequence shown here is derived from an EMBL/GenBank/DDBJ whole genome shotgun (WGS) entry which is preliminary data.</text>
</comment>
<dbReference type="AlphaFoldDB" id="A0A9D3ZY62"/>
<reference evidence="1 2" key="1">
    <citation type="journal article" date="2021" name="Plant Biotechnol. J.">
        <title>Multi-omics assisted identification of the key and species-specific regulatory components of drought-tolerant mechanisms in Gossypium stocksii.</title>
        <authorList>
            <person name="Yu D."/>
            <person name="Ke L."/>
            <person name="Zhang D."/>
            <person name="Wu Y."/>
            <person name="Sun Y."/>
            <person name="Mei J."/>
            <person name="Sun J."/>
            <person name="Sun Y."/>
        </authorList>
    </citation>
    <scope>NUCLEOTIDE SEQUENCE [LARGE SCALE GENOMIC DNA]</scope>
    <source>
        <strain evidence="2">cv. E1</strain>
        <tissue evidence="1">Leaf</tissue>
    </source>
</reference>
<name>A0A9D3ZY62_9ROSI</name>
<accession>A0A9D3ZY62</accession>